<evidence type="ECO:0000259" key="8">
    <source>
        <dbReference type="PROSITE" id="PS51202"/>
    </source>
</evidence>
<keyword evidence="5 7" id="KW-1133">Transmembrane helix</keyword>
<feature type="transmembrane region" description="Helical" evidence="7">
    <location>
        <begin position="51"/>
        <end position="70"/>
    </location>
</feature>
<dbReference type="InterPro" id="IPR036721">
    <property type="entry name" value="RCK_C_sf"/>
</dbReference>
<evidence type="ECO:0000256" key="2">
    <source>
        <dbReference type="ARBA" id="ARBA00022448"/>
    </source>
</evidence>
<dbReference type="PANTHER" id="PTHR43652:SF2">
    <property type="entry name" value="BASIC AMINO ACID ANTIPORTER YFCC-RELATED"/>
    <property type="match status" value="1"/>
</dbReference>
<dbReference type="PROSITE" id="PS01271">
    <property type="entry name" value="NA_SULFATE"/>
    <property type="match status" value="1"/>
</dbReference>
<feature type="transmembrane region" description="Helical" evidence="7">
    <location>
        <begin position="537"/>
        <end position="556"/>
    </location>
</feature>
<keyword evidence="6 7" id="KW-0472">Membrane</keyword>
<feature type="transmembrane region" description="Helical" evidence="7">
    <location>
        <begin position="6"/>
        <end position="39"/>
    </location>
</feature>
<dbReference type="GO" id="GO:0006813">
    <property type="term" value="P:potassium ion transport"/>
    <property type="evidence" value="ECO:0007669"/>
    <property type="project" value="InterPro"/>
</dbReference>
<evidence type="ECO:0000313" key="9">
    <source>
        <dbReference type="EMBL" id="SUZ47213.1"/>
    </source>
</evidence>
<proteinExistence type="predicted"/>
<dbReference type="Gene3D" id="3.30.70.1450">
    <property type="entry name" value="Regulator of K+ conductance, C-terminal domain"/>
    <property type="match status" value="2"/>
</dbReference>
<evidence type="ECO:0000256" key="4">
    <source>
        <dbReference type="ARBA" id="ARBA00022737"/>
    </source>
</evidence>
<sequence>MTLEIAIVLGVITLMFILFVMELFPLDVTALSILAVVLVLGYISPEEAISGFANPAVITIALLFVLSHALQKSGILEYMVIRLNKLTERSRFLGLFVFLISVALASAFVNNTAIVAIFIPLTIRLAQKYNLSPSKLLMPLSYIAIIGGTLTLVGTSTNLLVNSIYVNSISSSPPLGMFEFAKFGLVMLVIGMAYLLIAVPFLIPSRTVTSSLTKSYHMGGYLTELKVSAESPLVGRTCKERAVNKNYDITVLDILRDGKLISKNIRDTFIHPEDILFVRGSLENFLRMKEVEKVTMLTDEKLTQDELVHDDNTLVECLITNQTDLVGKSLMEINFRRRFGSFILAIRREGEILRKKIAHVVLQAFDTLLIYGPIEKIKELSDSGDFIVLGEIEATLQKHKYWWVSVAVILGTVILAALGIVPILKGALIGTIFLLVIRVITANEAYQSINWQVIVLIAALIPLGIVIQKSGTAFWIGTVLNDIANTFNPLIRPTIMLSLVYLVTIILTEMTSNAATAIIMTPIAISAAQQMGLDPRTFVFAVCFAASASFITPIGYQTNLMVYGPGGYKFTDYVRVGLPLAIVLWCIATWLIPIFWPFVSINA</sequence>
<feature type="transmembrane region" description="Helical" evidence="7">
    <location>
        <begin position="401"/>
        <end position="421"/>
    </location>
</feature>
<dbReference type="InterPro" id="IPR004680">
    <property type="entry name" value="Cit_transptr-like_dom"/>
</dbReference>
<evidence type="ECO:0000256" key="1">
    <source>
        <dbReference type="ARBA" id="ARBA00004141"/>
    </source>
</evidence>
<dbReference type="PROSITE" id="PS51202">
    <property type="entry name" value="RCK_C"/>
    <property type="match status" value="2"/>
</dbReference>
<accession>A0A381N0P4</accession>
<keyword evidence="4" id="KW-0677">Repeat</keyword>
<feature type="domain" description="RCK C-terminal" evidence="8">
    <location>
        <begin position="302"/>
        <end position="386"/>
    </location>
</feature>
<comment type="subcellular location">
    <subcellularLocation>
        <location evidence="1">Membrane</location>
        <topology evidence="1">Multi-pass membrane protein</topology>
    </subcellularLocation>
</comment>
<feature type="domain" description="RCK C-terminal" evidence="8">
    <location>
        <begin position="209"/>
        <end position="294"/>
    </location>
</feature>
<dbReference type="AlphaFoldDB" id="A0A381N0P4"/>
<dbReference type="CDD" id="cd01115">
    <property type="entry name" value="SLC13_permease"/>
    <property type="match status" value="1"/>
</dbReference>
<gene>
    <name evidence="9" type="ORF">METZ01_LOCUS67</name>
</gene>
<protein>
    <recommendedName>
        <fullName evidence="8">RCK C-terminal domain-containing protein</fullName>
    </recommendedName>
</protein>
<feature type="transmembrane region" description="Helical" evidence="7">
    <location>
        <begin position="496"/>
        <end position="525"/>
    </location>
</feature>
<evidence type="ECO:0000256" key="7">
    <source>
        <dbReference type="SAM" id="Phobius"/>
    </source>
</evidence>
<name>A0A381N0P4_9ZZZZ</name>
<dbReference type="SUPFAM" id="SSF116726">
    <property type="entry name" value="TrkA C-terminal domain-like"/>
    <property type="match status" value="2"/>
</dbReference>
<feature type="transmembrane region" description="Helical" evidence="7">
    <location>
        <begin position="453"/>
        <end position="476"/>
    </location>
</feature>
<dbReference type="PANTHER" id="PTHR43652">
    <property type="entry name" value="BASIC AMINO ACID ANTIPORTER YFCC-RELATED"/>
    <property type="match status" value="1"/>
</dbReference>
<dbReference type="GO" id="GO:0008324">
    <property type="term" value="F:monoatomic cation transmembrane transporter activity"/>
    <property type="evidence" value="ECO:0007669"/>
    <property type="project" value="InterPro"/>
</dbReference>
<keyword evidence="2" id="KW-0813">Transport</keyword>
<feature type="transmembrane region" description="Helical" evidence="7">
    <location>
        <begin position="576"/>
        <end position="599"/>
    </location>
</feature>
<dbReference type="EMBL" id="UINC01000004">
    <property type="protein sequence ID" value="SUZ47213.1"/>
    <property type="molecule type" value="Genomic_DNA"/>
</dbReference>
<feature type="transmembrane region" description="Helical" evidence="7">
    <location>
        <begin position="92"/>
        <end position="119"/>
    </location>
</feature>
<feature type="transmembrane region" description="Helical" evidence="7">
    <location>
        <begin position="140"/>
        <end position="160"/>
    </location>
</feature>
<feature type="transmembrane region" description="Helical" evidence="7">
    <location>
        <begin position="180"/>
        <end position="203"/>
    </location>
</feature>
<feature type="transmembrane region" description="Helical" evidence="7">
    <location>
        <begin position="427"/>
        <end position="446"/>
    </location>
</feature>
<evidence type="ECO:0000256" key="5">
    <source>
        <dbReference type="ARBA" id="ARBA00022989"/>
    </source>
</evidence>
<dbReference type="InterPro" id="IPR006037">
    <property type="entry name" value="RCK_C"/>
</dbReference>
<evidence type="ECO:0000256" key="6">
    <source>
        <dbReference type="ARBA" id="ARBA00023136"/>
    </source>
</evidence>
<dbReference type="Pfam" id="PF03600">
    <property type="entry name" value="CitMHS"/>
    <property type="match status" value="1"/>
</dbReference>
<dbReference type="InterPro" id="IPR051679">
    <property type="entry name" value="DASS-Related_Transporters"/>
</dbReference>
<organism evidence="9">
    <name type="scientific">marine metagenome</name>
    <dbReference type="NCBI Taxonomy" id="408172"/>
    <lineage>
        <taxon>unclassified sequences</taxon>
        <taxon>metagenomes</taxon>
        <taxon>ecological metagenomes</taxon>
    </lineage>
</organism>
<keyword evidence="3 7" id="KW-0812">Transmembrane</keyword>
<dbReference type="Pfam" id="PF02080">
    <property type="entry name" value="TrkA_C"/>
    <property type="match status" value="2"/>
</dbReference>
<evidence type="ECO:0000256" key="3">
    <source>
        <dbReference type="ARBA" id="ARBA00022692"/>
    </source>
</evidence>
<reference evidence="9" key="1">
    <citation type="submission" date="2018-05" db="EMBL/GenBank/DDBJ databases">
        <authorList>
            <person name="Lanie J.A."/>
            <person name="Ng W.-L."/>
            <person name="Kazmierczak K.M."/>
            <person name="Andrzejewski T.M."/>
            <person name="Davidsen T.M."/>
            <person name="Wayne K.J."/>
            <person name="Tettelin H."/>
            <person name="Glass J.I."/>
            <person name="Rusch D."/>
            <person name="Podicherti R."/>
            <person name="Tsui H.-C.T."/>
            <person name="Winkler M.E."/>
        </authorList>
    </citation>
    <scope>NUCLEOTIDE SEQUENCE</scope>
</reference>
<dbReference type="InterPro" id="IPR031312">
    <property type="entry name" value="Na/sul_symport_CS"/>
</dbReference>
<dbReference type="GO" id="GO:0005886">
    <property type="term" value="C:plasma membrane"/>
    <property type="evidence" value="ECO:0007669"/>
    <property type="project" value="TreeGrafter"/>
</dbReference>